<comment type="similarity">
    <text evidence="1">Belongs to the short-chain dehydrogenases/reductases (SDR) family.</text>
</comment>
<dbReference type="PANTHER" id="PTHR42879:SF2">
    <property type="entry name" value="3-OXOACYL-[ACYL-CARRIER-PROTEIN] REDUCTASE FABG"/>
    <property type="match status" value="1"/>
</dbReference>
<sequence>MRALVIGGSGSIGQAIVQRLLAEDYEVIVHYNSADYDRLVELYENQPVQLVQADLTKDVDINAIFGFIQNLDCLIYTSGASLYGMLQDMTDDDIDDSYMLHVKQLLRLTRYFVDQLRQSAHGRIVVVSSIWGEAGASFETVYSTMKSAQLGFVKALSRELAMTTVTVNAIAPGFVNGHMAREFDDQTLAEIVEELPQQRLVEPEEVAHTCAYLCHPLAQSVTGTVQKVNGGWYIS</sequence>
<reference evidence="2" key="2">
    <citation type="submission" date="2023-07" db="EMBL/GenBank/DDBJ databases">
        <title>Evaluation of the beneficial properties of pineapple isolates.</title>
        <authorList>
            <person name="Adefiranye O."/>
        </authorList>
    </citation>
    <scope>NUCLEOTIDE SEQUENCE</scope>
    <source>
        <strain evidence="2">PAPLE_T1</strain>
    </source>
</reference>
<reference evidence="3 4" key="1">
    <citation type="submission" date="2017-08" db="EMBL/GenBank/DDBJ databases">
        <title>Draft genome sequences of 64 type strains of genus Staph aureus.</title>
        <authorList>
            <person name="Cole K."/>
            <person name="Golubchik T."/>
            <person name="Russell J."/>
            <person name="Foster D."/>
            <person name="Llewelyn M."/>
            <person name="Wilson D."/>
            <person name="Crook D."/>
            <person name="Paul J."/>
        </authorList>
    </citation>
    <scope>NUCLEOTIDE SEQUENCE [LARGE SCALE GENOMIC DNA]</scope>
    <source>
        <strain evidence="3 4">NCTC 12101</strain>
    </source>
</reference>
<evidence type="ECO:0000256" key="1">
    <source>
        <dbReference type="ARBA" id="ARBA00006484"/>
    </source>
</evidence>
<dbReference type="GeneID" id="64982391"/>
<dbReference type="PRINTS" id="PR00081">
    <property type="entry name" value="GDHRDH"/>
</dbReference>
<dbReference type="Gene3D" id="3.40.50.720">
    <property type="entry name" value="NAD(P)-binding Rossmann-like Domain"/>
    <property type="match status" value="1"/>
</dbReference>
<dbReference type="AlphaFoldDB" id="A0AAP8PQX2"/>
<gene>
    <name evidence="3" type="ORF">CD158_00245</name>
    <name evidence="2" type="ORF">QYH67_02370</name>
</gene>
<dbReference type="CDD" id="cd05233">
    <property type="entry name" value="SDR_c"/>
    <property type="match status" value="1"/>
</dbReference>
<protein>
    <submittedName>
        <fullName evidence="3">KR domain-containing protein</fullName>
    </submittedName>
    <submittedName>
        <fullName evidence="2">SDR family oxidoreductase</fullName>
    </submittedName>
</protein>
<dbReference type="SUPFAM" id="SSF51735">
    <property type="entry name" value="NAD(P)-binding Rossmann-fold domains"/>
    <property type="match status" value="1"/>
</dbReference>
<dbReference type="InterPro" id="IPR050259">
    <property type="entry name" value="SDR"/>
</dbReference>
<evidence type="ECO:0000313" key="2">
    <source>
        <dbReference type="EMBL" id="MDN4532434.1"/>
    </source>
</evidence>
<evidence type="ECO:0000313" key="4">
    <source>
        <dbReference type="Proteomes" id="UP000242470"/>
    </source>
</evidence>
<dbReference type="Pfam" id="PF13561">
    <property type="entry name" value="adh_short_C2"/>
    <property type="match status" value="1"/>
</dbReference>
<evidence type="ECO:0000313" key="3">
    <source>
        <dbReference type="EMBL" id="PNZ69564.1"/>
    </source>
</evidence>
<dbReference type="Proteomes" id="UP000242470">
    <property type="component" value="Unassembled WGS sequence"/>
</dbReference>
<dbReference type="InterPro" id="IPR002347">
    <property type="entry name" value="SDR_fam"/>
</dbReference>
<dbReference type="EMBL" id="JAUHQC010000006">
    <property type="protein sequence ID" value="MDN4532434.1"/>
    <property type="molecule type" value="Genomic_DNA"/>
</dbReference>
<name>A0AAP8PQX2_9STAP</name>
<accession>A0AAP8PQX2</accession>
<dbReference type="EMBL" id="PPQW01000002">
    <property type="protein sequence ID" value="PNZ69564.1"/>
    <property type="molecule type" value="Genomic_DNA"/>
</dbReference>
<dbReference type="NCBIfam" id="NF047420">
    <property type="entry name" value="EF_P_mod_YmfI"/>
    <property type="match status" value="1"/>
</dbReference>
<dbReference type="RefSeq" id="WP_059106647.1">
    <property type="nucleotide sequence ID" value="NZ_AP024589.1"/>
</dbReference>
<dbReference type="PANTHER" id="PTHR42879">
    <property type="entry name" value="3-OXOACYL-(ACYL-CARRIER-PROTEIN) REDUCTASE"/>
    <property type="match status" value="1"/>
</dbReference>
<organism evidence="3 4">
    <name type="scientific">Staphylococcus auricularis</name>
    <dbReference type="NCBI Taxonomy" id="29379"/>
    <lineage>
        <taxon>Bacteria</taxon>
        <taxon>Bacillati</taxon>
        <taxon>Bacillota</taxon>
        <taxon>Bacilli</taxon>
        <taxon>Bacillales</taxon>
        <taxon>Staphylococcaceae</taxon>
        <taxon>Staphylococcus</taxon>
    </lineage>
</organism>
<dbReference type="PRINTS" id="PR00080">
    <property type="entry name" value="SDRFAMILY"/>
</dbReference>
<comment type="caution">
    <text evidence="3">The sequence shown here is derived from an EMBL/GenBank/DDBJ whole genome shotgun (WGS) entry which is preliminary data.</text>
</comment>
<proteinExistence type="inferred from homology"/>
<dbReference type="InterPro" id="IPR036291">
    <property type="entry name" value="NAD(P)-bd_dom_sf"/>
</dbReference>
<dbReference type="Proteomes" id="UP001171687">
    <property type="component" value="Unassembled WGS sequence"/>
</dbReference>